<keyword evidence="10" id="KW-1185">Reference proteome</keyword>
<organism evidence="9 10">
    <name type="scientific">Aliarcobacter vitoriensis</name>
    <dbReference type="NCBI Taxonomy" id="2011099"/>
    <lineage>
        <taxon>Bacteria</taxon>
        <taxon>Pseudomonadati</taxon>
        <taxon>Campylobacterota</taxon>
        <taxon>Epsilonproteobacteria</taxon>
        <taxon>Campylobacterales</taxon>
        <taxon>Arcobacteraceae</taxon>
        <taxon>Aliarcobacter</taxon>
    </lineage>
</organism>
<comment type="caution">
    <text evidence="9">The sequence shown here is derived from an EMBL/GenBank/DDBJ whole genome shotgun (WGS) entry which is preliminary data.</text>
</comment>
<dbReference type="Pfam" id="PF01758">
    <property type="entry name" value="SBF"/>
    <property type="match status" value="1"/>
</dbReference>
<evidence type="ECO:0000256" key="3">
    <source>
        <dbReference type="ARBA" id="ARBA00022448"/>
    </source>
</evidence>
<keyword evidence="3" id="KW-0813">Transport</keyword>
<dbReference type="GO" id="GO:0015297">
    <property type="term" value="F:antiporter activity"/>
    <property type="evidence" value="ECO:0007669"/>
    <property type="project" value="InterPro"/>
</dbReference>
<feature type="transmembrane region" description="Helical" evidence="8">
    <location>
        <begin position="71"/>
        <end position="93"/>
    </location>
</feature>
<evidence type="ECO:0000313" key="9">
    <source>
        <dbReference type="EMBL" id="RBQ30066.1"/>
    </source>
</evidence>
<evidence type="ECO:0000256" key="5">
    <source>
        <dbReference type="ARBA" id="ARBA00022692"/>
    </source>
</evidence>
<keyword evidence="7 8" id="KW-0472">Membrane</keyword>
<evidence type="ECO:0000256" key="2">
    <source>
        <dbReference type="ARBA" id="ARBA00010110"/>
    </source>
</evidence>
<dbReference type="InterPro" id="IPR004706">
    <property type="entry name" value="Arsenical-R_Acr3"/>
</dbReference>
<keyword evidence="5 8" id="KW-0812">Transmembrane</keyword>
<dbReference type="InterPro" id="IPR002657">
    <property type="entry name" value="BilAc:Na_symport/Acr3"/>
</dbReference>
<dbReference type="Proteomes" id="UP000252669">
    <property type="component" value="Unassembled WGS sequence"/>
</dbReference>
<dbReference type="Gene3D" id="1.20.1530.20">
    <property type="match status" value="1"/>
</dbReference>
<dbReference type="GO" id="GO:0005886">
    <property type="term" value="C:plasma membrane"/>
    <property type="evidence" value="ECO:0007669"/>
    <property type="project" value="UniProtKB-SubCell"/>
</dbReference>
<reference evidence="9 10" key="1">
    <citation type="submission" date="2017-10" db="EMBL/GenBank/DDBJ databases">
        <title>Genomics of the genus Arcobacter.</title>
        <authorList>
            <person name="Perez-Cataluna A."/>
            <person name="Figueras M.J."/>
        </authorList>
    </citation>
    <scope>NUCLEOTIDE SEQUENCE [LARGE SCALE GENOMIC DNA]</scope>
    <source>
        <strain evidence="9 10">CECT 9230</strain>
    </source>
</reference>
<evidence type="ECO:0000313" key="10">
    <source>
        <dbReference type="Proteomes" id="UP000252669"/>
    </source>
</evidence>
<comment type="similarity">
    <text evidence="2">Belongs to the arsenical resistance-3 (ACR3) (TC 2.A.59) family.</text>
</comment>
<feature type="transmembrane region" description="Helical" evidence="8">
    <location>
        <begin position="169"/>
        <end position="188"/>
    </location>
</feature>
<feature type="transmembrane region" description="Helical" evidence="8">
    <location>
        <begin position="99"/>
        <end position="117"/>
    </location>
</feature>
<dbReference type="EMBL" id="PDKB01000001">
    <property type="protein sequence ID" value="RBQ30066.1"/>
    <property type="molecule type" value="Genomic_DNA"/>
</dbReference>
<feature type="transmembrane region" description="Helical" evidence="8">
    <location>
        <begin position="12"/>
        <end position="32"/>
    </location>
</feature>
<feature type="transmembrane region" description="Helical" evidence="8">
    <location>
        <begin position="200"/>
        <end position="221"/>
    </location>
</feature>
<keyword evidence="4" id="KW-1003">Cell membrane</keyword>
<name>A0A366MUY1_9BACT</name>
<sequence>MNFIKLKDFMENYQIAIYFIIIAIAILITFVVPNTSSFQSLINPALALMLFVTFLQVPISELTQAFKKIRFIFALLFSNFILIPLLVFGLIQFLPDNPLLKLGVLFVLLTPCVDYVVTFSHLGKADSKLLLASTPILLIVQMLLLPVYLSVFLGEESSSLVEISPFIEAFIFLILAPLLLAGFFQIFSKKSVFIEKIVDIFNLLPVPSTAFVLLVVILSVVPQLSSVINDILFIVPIYIAFAIIAPIIGFSVGKIFKFETKEKSAIAFSAATRNSLIILPLALAVPNALPLLPAVIVMQTFVELISSIIYIFIFKKINKKGF</sequence>
<dbReference type="OrthoDB" id="3254016at2"/>
<evidence type="ECO:0000256" key="8">
    <source>
        <dbReference type="SAM" id="Phobius"/>
    </source>
</evidence>
<evidence type="ECO:0000256" key="7">
    <source>
        <dbReference type="ARBA" id="ARBA00023136"/>
    </source>
</evidence>
<feature type="transmembrane region" description="Helical" evidence="8">
    <location>
        <begin position="291"/>
        <end position="313"/>
    </location>
</feature>
<comment type="subcellular location">
    <subcellularLocation>
        <location evidence="1">Cell membrane</location>
        <topology evidence="1">Multi-pass membrane protein</topology>
    </subcellularLocation>
</comment>
<feature type="transmembrane region" description="Helical" evidence="8">
    <location>
        <begin position="265"/>
        <end position="285"/>
    </location>
</feature>
<dbReference type="RefSeq" id="WP_113892140.1">
    <property type="nucleotide sequence ID" value="NZ_JANJGA010000002.1"/>
</dbReference>
<proteinExistence type="inferred from homology"/>
<evidence type="ECO:0000256" key="6">
    <source>
        <dbReference type="ARBA" id="ARBA00022989"/>
    </source>
</evidence>
<protein>
    <submittedName>
        <fullName evidence="9">Arsenic resistance protein</fullName>
    </submittedName>
</protein>
<dbReference type="GO" id="GO:0015105">
    <property type="term" value="F:arsenite transmembrane transporter activity"/>
    <property type="evidence" value="ECO:0007669"/>
    <property type="project" value="TreeGrafter"/>
</dbReference>
<feature type="transmembrane region" description="Helical" evidence="8">
    <location>
        <begin position="233"/>
        <end position="253"/>
    </location>
</feature>
<dbReference type="GO" id="GO:0015104">
    <property type="term" value="F:antimonite transmembrane transporter activity"/>
    <property type="evidence" value="ECO:0007669"/>
    <property type="project" value="TreeGrafter"/>
</dbReference>
<evidence type="ECO:0000256" key="4">
    <source>
        <dbReference type="ARBA" id="ARBA00022475"/>
    </source>
</evidence>
<dbReference type="PANTHER" id="PTHR43057:SF1">
    <property type="entry name" value="ARSENICAL-RESISTANCE PROTEIN 3"/>
    <property type="match status" value="1"/>
</dbReference>
<gene>
    <name evidence="9" type="ORF">CRU91_00030</name>
</gene>
<dbReference type="AlphaFoldDB" id="A0A366MUY1"/>
<dbReference type="InterPro" id="IPR038770">
    <property type="entry name" value="Na+/solute_symporter_sf"/>
</dbReference>
<feature type="transmembrane region" description="Helical" evidence="8">
    <location>
        <begin position="38"/>
        <end position="59"/>
    </location>
</feature>
<evidence type="ECO:0000256" key="1">
    <source>
        <dbReference type="ARBA" id="ARBA00004651"/>
    </source>
</evidence>
<dbReference type="PANTHER" id="PTHR43057">
    <property type="entry name" value="ARSENITE EFFLUX TRANSPORTER"/>
    <property type="match status" value="1"/>
</dbReference>
<feature type="transmembrane region" description="Helical" evidence="8">
    <location>
        <begin position="129"/>
        <end position="149"/>
    </location>
</feature>
<accession>A0A366MUY1</accession>
<keyword evidence="6 8" id="KW-1133">Transmembrane helix</keyword>